<feature type="region of interest" description="Disordered" evidence="4">
    <location>
        <begin position="27"/>
        <end position="60"/>
    </location>
</feature>
<accession>A0A0D0V2Y1</accession>
<organism evidence="6 7">
    <name type="scientific">Cryptococcus deuterogattii Ram5</name>
    <dbReference type="NCBI Taxonomy" id="1296110"/>
    <lineage>
        <taxon>Eukaryota</taxon>
        <taxon>Fungi</taxon>
        <taxon>Dikarya</taxon>
        <taxon>Basidiomycota</taxon>
        <taxon>Agaricomycotina</taxon>
        <taxon>Tremellomycetes</taxon>
        <taxon>Tremellales</taxon>
        <taxon>Cryptococcaceae</taxon>
        <taxon>Cryptococcus</taxon>
        <taxon>Cryptococcus gattii species complex</taxon>
    </lineage>
</organism>
<dbReference type="InterPro" id="IPR000210">
    <property type="entry name" value="BTB/POZ_dom"/>
</dbReference>
<keyword evidence="2" id="KW-0040">ANK repeat</keyword>
<dbReference type="InterPro" id="IPR009091">
    <property type="entry name" value="RCC1/BLIP-II"/>
</dbReference>
<dbReference type="InterPro" id="IPR051625">
    <property type="entry name" value="Signaling_Regulatory_Domain"/>
</dbReference>
<proteinExistence type="predicted"/>
<dbReference type="Pfam" id="PF00651">
    <property type="entry name" value="BTB"/>
    <property type="match status" value="1"/>
</dbReference>
<protein>
    <recommendedName>
        <fullName evidence="5">BTB domain-containing protein</fullName>
    </recommendedName>
</protein>
<dbReference type="PANTHER" id="PTHR22872:SF2">
    <property type="entry name" value="INHIBITOR OF BRUTON TYROSINE KINASE"/>
    <property type="match status" value="1"/>
</dbReference>
<feature type="repeat" description="RCC1" evidence="3">
    <location>
        <begin position="167"/>
        <end position="233"/>
    </location>
</feature>
<dbReference type="CDD" id="cd18500">
    <property type="entry name" value="BACK_IBtk"/>
    <property type="match status" value="1"/>
</dbReference>
<feature type="compositionally biased region" description="Low complexity" evidence="4">
    <location>
        <begin position="1407"/>
        <end position="1421"/>
    </location>
</feature>
<dbReference type="Gene3D" id="1.25.40.20">
    <property type="entry name" value="Ankyrin repeat-containing domain"/>
    <property type="match status" value="1"/>
</dbReference>
<dbReference type="SUPFAM" id="SSF48403">
    <property type="entry name" value="Ankyrin repeat"/>
    <property type="match status" value="1"/>
</dbReference>
<evidence type="ECO:0000313" key="6">
    <source>
        <dbReference type="EMBL" id="KIR39280.1"/>
    </source>
</evidence>
<feature type="compositionally biased region" description="Low complexity" evidence="4">
    <location>
        <begin position="1272"/>
        <end position="1284"/>
    </location>
</feature>
<feature type="region of interest" description="Disordered" evidence="4">
    <location>
        <begin position="1212"/>
        <end position="1285"/>
    </location>
</feature>
<evidence type="ECO:0000313" key="7">
    <source>
        <dbReference type="Proteomes" id="UP000053392"/>
    </source>
</evidence>
<dbReference type="Gene3D" id="2.130.10.30">
    <property type="entry name" value="Regulator of chromosome condensation 1/beta-lactamase-inhibitor protein II"/>
    <property type="match status" value="1"/>
</dbReference>
<sequence>MPNLHVHFLNGNVKAFRQELDGTAGGCTSKGGNGGGGGLGPSSASGGNGKSWMMSGMGAGGKADPNERDLFGRTVLHLAASSTTPIAYTFFQILLRHPQLQVNLQDQESGYTALHRALFVGNIRAARDLLLRNDIDTSIKDAEGMAAYDLYNGTVDGTNPPQDGNGTDLFVWGVNRNFALGTGDHSDKAFPDHINLLTQAQAAGRSDPSQKFSHIGVQDVVMSKLHTGVITSESRGNLSLCGFGANGRLGRSKHSQMALVPMTDLQHSIVSIALGQDHTLALTSGGYILSWGHNRFSQLGYVIEAPEKPAGMGREGDDLIQVSPKRIVGPLKKEFVRGVAAGRMASACWTADAVWTWGTNAGHLGYDKASNPVQTIPRRVTSITQPVIDIAFSDYAMICLLDTSEVICFHGDANFKISFSIPRVLPEAFPFRPPQTTLKPMITKVTSSTSAFAALSSIGDVFTFTLPNPMEDVQKDGRHVVVKPQIVWALRKNFTAVKDVAIGSDGTVIVCTHSGHVFVRQRLKSGSGQLKFRRIPYLQRVIKVVTNESGAFGAIRVDARPTPIKLVGNTLQEDLFLLQPHFHRFQHQMTAEDFENLNSNAKKTDEDEEEDDESTNSVAKDTSITLKMCSILSRWRTGEGDSLFAWSDPLLSSDCHLIIQGLAIPVHSAILSMRAVKIAQLLAGKYMSNVLFLGSYGTSPAIKVKACHPLVGLLLVQYLYSDDIAAIWDARVARIIQDKYPAEKIPLGDIKSDLKALADELDLLPLSSVLSYAAKQPLPHHTLSSDMQAFFNTTYTVPAGPESPCDVTILLSDRHVSCNSVILRARCPFFEAMFEDRDWTLNRKSEGAVVVRMTHLKWTPMKLVFRWIYEGVEDDLFDYLHQDTLDEFLDFVFEVMAAATELLLDRLVLVCSRAIIRHCNVFNAAALASEASFYQANTLKLSVFDYIISCLETMLESGLLDEMDQNVLQDLSNVIAEKQKKRSPVAREGVLVKELMARHRDWLLVQDIPAPIVRQPFKYRARLALSPVDLTSGKPVASRRKAPSSPAVNPSTEVPDKSSAADGIFQMDDDLPTPTISASEVRTPNKGSRSMTPLSLGATPFRPASASGSSTPAMAPPIWKSKTVETNKTDLRSIMAETAAAKTPSKPISMPGVTPAFGSGSATRGGFPLPASVAGPSKSLLARSPSSAGPSFTDGPWRATEVRKMSFTALQGQQATTGPVTGSAANTSANANTNTLNRNAGSQASPAPQRSGSAKVITPVKLQAPSTQPRKSSTPTAAWSTPSTFIPPPPISVSPVAQGLSLLTIQQQEREASEALARKPAKSLREIQEEEQEAERARVQEAEFMRWWHEEEARIAKESGQGQVKAPNGRGRGRGGRGGKARGGGGGVRGRGGGQAAQGARGDDKQGGAAPTATQGQQSQGRGKGGKGHGRGDRNGPRAIGKV</sequence>
<feature type="compositionally biased region" description="Basic residues" evidence="4">
    <location>
        <begin position="1371"/>
        <end position="1380"/>
    </location>
</feature>
<evidence type="ECO:0000256" key="1">
    <source>
        <dbReference type="ARBA" id="ARBA00022737"/>
    </source>
</evidence>
<dbReference type="SMART" id="SM00225">
    <property type="entry name" value="BTB"/>
    <property type="match status" value="2"/>
</dbReference>
<feature type="domain" description="BTB" evidence="5">
    <location>
        <begin position="805"/>
        <end position="871"/>
    </location>
</feature>
<dbReference type="OrthoDB" id="1893551at2759"/>
<dbReference type="PROSITE" id="PS50097">
    <property type="entry name" value="BTB"/>
    <property type="match status" value="1"/>
</dbReference>
<gene>
    <name evidence="6" type="ORF">I313_04881</name>
</gene>
<dbReference type="SUPFAM" id="SSF50985">
    <property type="entry name" value="RCC1/BLIP-II"/>
    <property type="match status" value="1"/>
</dbReference>
<evidence type="ECO:0000259" key="5">
    <source>
        <dbReference type="PROSITE" id="PS50097"/>
    </source>
</evidence>
<feature type="region of interest" description="Disordered" evidence="4">
    <location>
        <begin position="1032"/>
        <end position="1117"/>
    </location>
</feature>
<dbReference type="PROSITE" id="PS50088">
    <property type="entry name" value="ANK_REPEAT"/>
    <property type="match status" value="1"/>
</dbReference>
<dbReference type="InterPro" id="IPR002110">
    <property type="entry name" value="Ankyrin_rpt"/>
</dbReference>
<feature type="compositionally biased region" description="Low complexity" evidence="4">
    <location>
        <begin position="1224"/>
        <end position="1240"/>
    </location>
</feature>
<keyword evidence="1" id="KW-0677">Repeat</keyword>
<dbReference type="InterPro" id="IPR036770">
    <property type="entry name" value="Ankyrin_rpt-contain_sf"/>
</dbReference>
<dbReference type="InterPro" id="IPR011333">
    <property type="entry name" value="SKP1/BTB/POZ_sf"/>
</dbReference>
<feature type="compositionally biased region" description="Basic and acidic residues" evidence="4">
    <location>
        <begin position="1308"/>
        <end position="1327"/>
    </location>
</feature>
<feature type="region of interest" description="Disordered" evidence="4">
    <location>
        <begin position="1308"/>
        <end position="1338"/>
    </location>
</feature>
<feature type="repeat" description="RCC1" evidence="3">
    <location>
        <begin position="236"/>
        <end position="285"/>
    </location>
</feature>
<feature type="repeat" description="ANK" evidence="2">
    <location>
        <begin position="109"/>
        <end position="142"/>
    </location>
</feature>
<dbReference type="SUPFAM" id="SSF54695">
    <property type="entry name" value="POZ domain"/>
    <property type="match status" value="1"/>
</dbReference>
<dbReference type="Gene3D" id="3.30.710.10">
    <property type="entry name" value="Potassium Channel Kv1.1, Chain A"/>
    <property type="match status" value="2"/>
</dbReference>
<feature type="compositionally biased region" description="Gly residues" evidence="4">
    <location>
        <begin position="27"/>
        <end position="40"/>
    </location>
</feature>
<keyword evidence="7" id="KW-1185">Reference proteome</keyword>
<evidence type="ECO:0000256" key="4">
    <source>
        <dbReference type="SAM" id="MobiDB-lite"/>
    </source>
</evidence>
<dbReference type="Proteomes" id="UP000053392">
    <property type="component" value="Unassembled WGS sequence"/>
</dbReference>
<dbReference type="EMBL" id="KN847907">
    <property type="protein sequence ID" value="KIR39280.1"/>
    <property type="molecule type" value="Genomic_DNA"/>
</dbReference>
<evidence type="ECO:0000256" key="3">
    <source>
        <dbReference type="PROSITE-ProRule" id="PRU00235"/>
    </source>
</evidence>
<feature type="compositionally biased region" description="Polar residues" evidence="4">
    <location>
        <begin position="1241"/>
        <end position="1252"/>
    </location>
</feature>
<feature type="compositionally biased region" description="Gly residues" evidence="4">
    <location>
        <begin position="1381"/>
        <end position="1396"/>
    </location>
</feature>
<reference evidence="6 7" key="1">
    <citation type="submission" date="2015-01" db="EMBL/GenBank/DDBJ databases">
        <title>The Genome Sequence of Cryptococcus gattii Ram5.</title>
        <authorList>
            <consortium name="The Broad Institute Genomics Platform"/>
            <person name="Cuomo C."/>
            <person name="Litvintseva A."/>
            <person name="Chen Y."/>
            <person name="Heitman J."/>
            <person name="Sun S."/>
            <person name="Springer D."/>
            <person name="Dromer F."/>
            <person name="Young S."/>
            <person name="Zeng Q."/>
            <person name="Gargeya S."/>
            <person name="Abouelleil A."/>
            <person name="Alvarado L."/>
            <person name="Chapman S.B."/>
            <person name="Gainer-Dewar J."/>
            <person name="Goldberg J."/>
            <person name="Griggs A."/>
            <person name="Gujja S."/>
            <person name="Hansen M."/>
            <person name="Howarth C."/>
            <person name="Imamovic A."/>
            <person name="Larimer J."/>
            <person name="Murphy C."/>
            <person name="Naylor J."/>
            <person name="Pearson M."/>
            <person name="Priest M."/>
            <person name="Roberts A."/>
            <person name="Saif S."/>
            <person name="Shea T."/>
            <person name="Sykes S."/>
            <person name="Wortman J."/>
            <person name="Nusbaum C."/>
            <person name="Birren B."/>
        </authorList>
    </citation>
    <scope>NUCLEOTIDE SEQUENCE [LARGE SCALE GENOMIC DNA]</scope>
    <source>
        <strain evidence="6 7">Ram5</strain>
    </source>
</reference>
<feature type="compositionally biased region" description="Polar residues" evidence="4">
    <location>
        <begin position="1074"/>
        <end position="1093"/>
    </location>
</feature>
<dbReference type="Pfam" id="PF13540">
    <property type="entry name" value="RCC1_2"/>
    <property type="match status" value="1"/>
</dbReference>
<evidence type="ECO:0000256" key="2">
    <source>
        <dbReference type="PROSITE-ProRule" id="PRU00023"/>
    </source>
</evidence>
<dbReference type="PANTHER" id="PTHR22872">
    <property type="entry name" value="BTK-BINDING PROTEIN-RELATED"/>
    <property type="match status" value="1"/>
</dbReference>
<dbReference type="InterPro" id="IPR000408">
    <property type="entry name" value="Reg_chr_condens"/>
</dbReference>
<dbReference type="PROSITE" id="PS50012">
    <property type="entry name" value="RCC1_3"/>
    <property type="match status" value="3"/>
</dbReference>
<feature type="repeat" description="RCC1" evidence="3">
    <location>
        <begin position="286"/>
        <end position="352"/>
    </location>
</feature>
<dbReference type="HOGENOM" id="CLU_002285_0_0_1"/>
<name>A0A0D0V2Y1_9TREE</name>
<dbReference type="CDD" id="cd18186">
    <property type="entry name" value="BTB_POZ_ZBTB_KLHL-like"/>
    <property type="match status" value="1"/>
</dbReference>
<feature type="region of interest" description="Disordered" evidence="4">
    <location>
        <begin position="1354"/>
        <end position="1443"/>
    </location>
</feature>
<dbReference type="Pfam" id="PF12796">
    <property type="entry name" value="Ank_2"/>
    <property type="match status" value="1"/>
</dbReference>